<feature type="region of interest" description="Disordered" evidence="3">
    <location>
        <begin position="689"/>
        <end position="830"/>
    </location>
</feature>
<evidence type="ECO:0000313" key="4">
    <source>
        <dbReference type="Proteomes" id="UP000079169"/>
    </source>
</evidence>
<evidence type="ECO:0000256" key="1">
    <source>
        <dbReference type="ARBA" id="ARBA00022741"/>
    </source>
</evidence>
<protein>
    <submittedName>
        <fullName evidence="5">YLP motif-containing protein 1-like</fullName>
    </submittedName>
</protein>
<feature type="compositionally biased region" description="Pro residues" evidence="3">
    <location>
        <begin position="813"/>
        <end position="822"/>
    </location>
</feature>
<feature type="region of interest" description="Disordered" evidence="3">
    <location>
        <begin position="513"/>
        <end position="662"/>
    </location>
</feature>
<dbReference type="STRING" id="121845.A0A3Q0ISH0"/>
<dbReference type="Pfam" id="PF08433">
    <property type="entry name" value="KTI12"/>
    <property type="match status" value="1"/>
</dbReference>
<feature type="compositionally biased region" description="Polar residues" evidence="3">
    <location>
        <begin position="565"/>
        <end position="580"/>
    </location>
</feature>
<feature type="region of interest" description="Disordered" evidence="3">
    <location>
        <begin position="891"/>
        <end position="1085"/>
    </location>
</feature>
<reference evidence="5" key="1">
    <citation type="submission" date="2025-08" db="UniProtKB">
        <authorList>
            <consortium name="RefSeq"/>
        </authorList>
    </citation>
    <scope>IDENTIFICATION</scope>
</reference>
<dbReference type="GO" id="GO:0005634">
    <property type="term" value="C:nucleus"/>
    <property type="evidence" value="ECO:0007669"/>
    <property type="project" value="InterPro"/>
</dbReference>
<dbReference type="Gene3D" id="3.40.50.300">
    <property type="entry name" value="P-loop containing nucleotide triphosphate hydrolases"/>
    <property type="match status" value="1"/>
</dbReference>
<name>A0A3Q0ISH0_DIACI</name>
<dbReference type="InterPro" id="IPR026314">
    <property type="entry name" value="YLP_motif_con_p1"/>
</dbReference>
<feature type="compositionally biased region" description="Pro residues" evidence="3">
    <location>
        <begin position="202"/>
        <end position="211"/>
    </location>
</feature>
<accession>A0A3Q0ISH0</accession>
<feature type="compositionally biased region" description="Basic and acidic residues" evidence="3">
    <location>
        <begin position="601"/>
        <end position="612"/>
    </location>
</feature>
<sequence length="1459" mass="160487">MNYQYYGATTAAATPTAAAMPNLPTYTAEQWALLTPEQQTWHMTQWHQQQAYYTQWQQQIQAAQQAAAVAQTPQYPPLPPQPQMQAAWNQWAASTMAPGPNGVATTTMAYGAGVQPAATPAVAGMQPNMNYQYYGAATAAATPTAATMPNLPTYTAEQWALLTPEQQTWHMTQWHQQQAYYTQWQQQIQAAQQAVAVAQTPQYPPLPPQPQPMVSLDREGSGRDDRLGSSRDDRPGSGRDDRLGSGRDDRLGSSREDRLGSGREDRLGSNRDDRLGSGRDDRLGRKFSNINLTNNRGVPVIPGLGDSKTDSNDSSGADGRPGDKPSDNTKPLWTSDNAPFNFPQPATAAHPTAQGGTSGYANAQANSYAGMTPGAGGQPNAYAGMTPNAGMAGQGYKTDSNDSSGADGRPGDKPSDNTKPLWTSDNAPFNFPQPATAAHPTAQGGTSGYANAQANAYAGMTPGAGGQPNAYAGMTPNAGMAGQGYGMPGYPMMPGQMYNPMMQYQYPGMQGMMYPPPTPQQPAQPPLPPAPAPGQQQPNQQTNQQHNQLNNHQQQQHQQQGYGVPNSQYPGNNQPNQYAQTKPGAPHNGPGAPNGGPRKSRFSDAAESRDSPNDYEMNNRGGAPPRGPGGPGMRGPPMGGGPNMGPPGGRNSRFGPPPSHYVDKYAKKYEEDDETEFENYHNRFAAEDRMEEEGAGLNNWRSGPGGFNQKEGGYGGNRENFGFGQHRDSFGGNRENSFGPGGRGGGPNNRDFSGRESFGPNHGFGPKEQFGFSNHAPGVNKGRPDGPGGGFGAGPPGKSRWGGGRGEGEIENQPPPHEPTPDPVDEKPHTCVIVEYNHGKTPCAMSIELVKGFNEPYKGPVFVYEYSHGANKAEFFRAGAVSPSIVGRRRSPLKDKFTSPINTVSGRDTRPSPRHDSNPGDTRNARGSETFSPRDSDPPARNLLTQALNMLRRDDKDRRSPEREGRKFRDRSPLDERNPRRDRSPDERGRGNRGYSGRDDRLSSGRDDRLGSSRDDRLGSSRDDRPGSGRDDRLGSGRDDRFGSSREDQSGSGREDRLGSGRDDRLGLGRDDRFSSSRDDRFGLSKFGEDRRHSVEDRLADQRRKMEENSRHVEQKNIAIEDILDPPGRASRPDKIAVFLRGPPSSGKSFLAKIIKDREAQNGQNLRILSLDDYFMTNEVEKEIIDERGMKKKIKAFEYEYEKELEESYRQSLVKSFKKNVNDAYFSFIIVDANNDQLSHYSEMYLHAKKCRDRRWDVQFCLTHNAHHRNEEDIRHVVNKFQVTPREQTLLDVTSLLQSAEIEDPMVSLDREIEDVEMEDVSNDEDTAGVPDAPVETVTLSDDEEDDIVELEASKFTIPSKWDNIDHSIGEIKAKLDGLSKKSAAGTIKDWLNDENEDLSIYNKTRGSGRKKQVRWADIEEKYEQDKMKAIGFIVGGTDWDRMMDPNSGTKRMNQTKYI</sequence>
<feature type="compositionally biased region" description="Basic and acidic residues" evidence="3">
    <location>
        <begin position="951"/>
        <end position="1085"/>
    </location>
</feature>
<feature type="compositionally biased region" description="Gly residues" evidence="3">
    <location>
        <begin position="629"/>
        <end position="648"/>
    </location>
</feature>
<dbReference type="PaxDb" id="121845-A0A3Q0ISH0"/>
<feature type="compositionally biased region" description="Low complexity" evidence="3">
    <location>
        <begin position="343"/>
        <end position="355"/>
    </location>
</feature>
<keyword evidence="2" id="KW-0067">ATP-binding</keyword>
<feature type="compositionally biased region" description="Polar residues" evidence="3">
    <location>
        <begin position="417"/>
        <end position="427"/>
    </location>
</feature>
<feature type="compositionally biased region" description="Gly residues" evidence="3">
    <location>
        <begin position="785"/>
        <end position="805"/>
    </location>
</feature>
<feature type="compositionally biased region" description="Low complexity" evidence="3">
    <location>
        <begin position="533"/>
        <end position="563"/>
    </location>
</feature>
<dbReference type="GeneID" id="103506544"/>
<feature type="compositionally biased region" description="Basic and acidic residues" evidence="3">
    <location>
        <begin position="907"/>
        <end position="938"/>
    </location>
</feature>
<keyword evidence="4" id="KW-1185">Reference proteome</keyword>
<dbReference type="PANTHER" id="PTHR13413">
    <property type="entry name" value="YLP MOTIF CONTAINING PROTEIN NUCLEAR PROTEIN ZAP"/>
    <property type="match status" value="1"/>
</dbReference>
<evidence type="ECO:0000256" key="2">
    <source>
        <dbReference type="ARBA" id="ARBA00022840"/>
    </source>
</evidence>
<feature type="compositionally biased region" description="Basic and acidic residues" evidence="3">
    <location>
        <begin position="216"/>
        <end position="284"/>
    </location>
</feature>
<dbReference type="PANTHER" id="PTHR13413:SF0">
    <property type="entry name" value="YLP MOTIF-CONTAINING PROTEIN 1"/>
    <property type="match status" value="1"/>
</dbReference>
<feature type="region of interest" description="Disordered" evidence="3">
    <location>
        <begin position="201"/>
        <end position="358"/>
    </location>
</feature>
<dbReference type="GO" id="GO:0032204">
    <property type="term" value="P:regulation of telomere maintenance"/>
    <property type="evidence" value="ECO:0007669"/>
    <property type="project" value="TreeGrafter"/>
</dbReference>
<feature type="compositionally biased region" description="Low complexity" evidence="3">
    <location>
        <begin position="583"/>
        <end position="597"/>
    </location>
</feature>
<keyword evidence="1" id="KW-0547">Nucleotide-binding</keyword>
<proteinExistence type="predicted"/>
<dbReference type="Proteomes" id="UP000079169">
    <property type="component" value="Unplaced"/>
</dbReference>
<evidence type="ECO:0000256" key="3">
    <source>
        <dbReference type="SAM" id="MobiDB-lite"/>
    </source>
</evidence>
<organism evidence="4 5">
    <name type="scientific">Diaphorina citri</name>
    <name type="common">Asian citrus psyllid</name>
    <dbReference type="NCBI Taxonomy" id="121845"/>
    <lineage>
        <taxon>Eukaryota</taxon>
        <taxon>Metazoa</taxon>
        <taxon>Ecdysozoa</taxon>
        <taxon>Arthropoda</taxon>
        <taxon>Hexapoda</taxon>
        <taxon>Insecta</taxon>
        <taxon>Pterygota</taxon>
        <taxon>Neoptera</taxon>
        <taxon>Paraneoptera</taxon>
        <taxon>Hemiptera</taxon>
        <taxon>Sternorrhyncha</taxon>
        <taxon>Psylloidea</taxon>
        <taxon>Psyllidae</taxon>
        <taxon>Diaphorininae</taxon>
        <taxon>Diaphorina</taxon>
    </lineage>
</organism>
<feature type="region of interest" description="Disordered" evidence="3">
    <location>
        <begin position="385"/>
        <end position="430"/>
    </location>
</feature>
<feature type="compositionally biased region" description="Polar residues" evidence="3">
    <location>
        <begin position="328"/>
        <end position="338"/>
    </location>
</feature>
<dbReference type="SUPFAM" id="SSF52540">
    <property type="entry name" value="P-loop containing nucleoside triphosphate hydrolases"/>
    <property type="match status" value="1"/>
</dbReference>
<dbReference type="InterPro" id="IPR013641">
    <property type="entry name" value="KTI12/PSTK"/>
</dbReference>
<feature type="compositionally biased region" description="Pro residues" evidence="3">
    <location>
        <begin position="514"/>
        <end position="532"/>
    </location>
</feature>
<evidence type="ECO:0000313" key="5">
    <source>
        <dbReference type="RefSeq" id="XP_026677295.1"/>
    </source>
</evidence>
<dbReference type="GO" id="GO:0005524">
    <property type="term" value="F:ATP binding"/>
    <property type="evidence" value="ECO:0007669"/>
    <property type="project" value="UniProtKB-KW"/>
</dbReference>
<dbReference type="InterPro" id="IPR027417">
    <property type="entry name" value="P-loop_NTPase"/>
</dbReference>
<gene>
    <name evidence="5" type="primary">LOC103506544</name>
</gene>
<dbReference type="RefSeq" id="XP_026677295.1">
    <property type="nucleotide sequence ID" value="XM_026821494.1"/>
</dbReference>
<dbReference type="KEGG" id="dci:103506544"/>